<name>A0A084ERV5_MYCCA</name>
<dbReference type="Pfam" id="PF13173">
    <property type="entry name" value="AAA_14"/>
    <property type="match status" value="1"/>
</dbReference>
<protein>
    <recommendedName>
        <fullName evidence="5">ATPase</fullName>
    </recommendedName>
</protein>
<evidence type="ECO:0000259" key="1">
    <source>
        <dbReference type="Pfam" id="PF13173"/>
    </source>
</evidence>
<dbReference type="InterPro" id="IPR027417">
    <property type="entry name" value="P-loop_NTPase"/>
</dbReference>
<dbReference type="PANTHER" id="PTHR33295">
    <property type="entry name" value="ATPASE"/>
    <property type="match status" value="1"/>
</dbReference>
<organism evidence="3 4">
    <name type="scientific">Mycoplasma capricolum subsp. capricolum 14232</name>
    <dbReference type="NCBI Taxonomy" id="1188238"/>
    <lineage>
        <taxon>Bacteria</taxon>
        <taxon>Bacillati</taxon>
        <taxon>Mycoplasmatota</taxon>
        <taxon>Mollicutes</taxon>
        <taxon>Mycoplasmataceae</taxon>
        <taxon>Mycoplasma</taxon>
    </lineage>
</organism>
<sequence>MEIKRDFYLNMLIEKMNNKKVKIITGIRRSGKSYILFKLFYNYLLSKQIPKDQIITITLDDIDFLEYRQPLKLNEYIKSKIMDENKQYYVLIDEIQYCEIIKNPYFINSSYEVSFVDVLLSLVKKDNVDVYVTGSNSKMLSTDVFTQFRGRGDEIYVSPLSFFEVQNLFENKKQALDHYMLYGGLPEVYNLQLDKKKTEYLKDLFEKIYIKDILDRHNIYKDKLILETLLNFISSSIGSLTNPNKLAKRFLSNMEIKISSSTISNYLDYFEESFIISKAQRYDVKGAKYFTTPLKYYFTDIGLRNAWLNFKQNEESHIMENIIYNDLIRRGYSVDVGVVEIRQKEGEVLKRTQLEIDFVINISHQRYYIQSALNVDTLEKRQQETRSLINVNDSFKKIVIVKENIIPRHDDNGILYVGLEKFLLDDSFLDSLI</sequence>
<dbReference type="SUPFAM" id="SSF52540">
    <property type="entry name" value="P-loop containing nucleoside triphosphate hydrolases"/>
    <property type="match status" value="1"/>
</dbReference>
<accession>A0A084ERV5</accession>
<dbReference type="RefSeq" id="WP_036431451.1">
    <property type="nucleotide sequence ID" value="NZ_JFDO01000004.1"/>
</dbReference>
<dbReference type="Proteomes" id="UP000028533">
    <property type="component" value="Unassembled WGS sequence"/>
</dbReference>
<evidence type="ECO:0000313" key="3">
    <source>
        <dbReference type="EMBL" id="KEZ20697.1"/>
    </source>
</evidence>
<dbReference type="InterPro" id="IPR041682">
    <property type="entry name" value="AAA_14"/>
</dbReference>
<feature type="domain" description="AAA" evidence="1">
    <location>
        <begin position="19"/>
        <end position="165"/>
    </location>
</feature>
<evidence type="ECO:0000259" key="2">
    <source>
        <dbReference type="Pfam" id="PF13635"/>
    </source>
</evidence>
<dbReference type="AlphaFoldDB" id="A0A084ERV5"/>
<proteinExistence type="predicted"/>
<dbReference type="InterPro" id="IPR025420">
    <property type="entry name" value="DUF4143"/>
</dbReference>
<gene>
    <name evidence="3" type="ORF">MCAPa_2780</name>
</gene>
<dbReference type="Pfam" id="PF13635">
    <property type="entry name" value="DUF4143"/>
    <property type="match status" value="1"/>
</dbReference>
<evidence type="ECO:0000313" key="4">
    <source>
        <dbReference type="Proteomes" id="UP000028533"/>
    </source>
</evidence>
<feature type="domain" description="DUF4143" evidence="2">
    <location>
        <begin position="211"/>
        <end position="370"/>
    </location>
</feature>
<comment type="caution">
    <text evidence="3">The sequence shown here is derived from an EMBL/GenBank/DDBJ whole genome shotgun (WGS) entry which is preliminary data.</text>
</comment>
<dbReference type="PANTHER" id="PTHR33295:SF18">
    <property type="entry name" value="AAA+ ATPASE DOMAIN-CONTAINING PROTEIN"/>
    <property type="match status" value="1"/>
</dbReference>
<reference evidence="3 4" key="1">
    <citation type="submission" date="2014-02" db="EMBL/GenBank/DDBJ databases">
        <title>Genome sequence of Mycoplasma capricolum subsp. capricolum strain 14232.</title>
        <authorList>
            <person name="Sirand-Pugnet P."/>
            <person name="Breton M."/>
            <person name="Dordet-Frisoni E."/>
            <person name="Baranowski E."/>
            <person name="Barre A."/>
            <person name="Couture C."/>
            <person name="Dupuy V."/>
            <person name="Gaurivaud P."/>
            <person name="Jacob D."/>
            <person name="Lemaitre C."/>
            <person name="Manso-Silvan L."/>
            <person name="Nikolski M."/>
            <person name="Nouvel L.-X."/>
            <person name="Poumarat F."/>
            <person name="Tardy F."/>
            <person name="Thebault P."/>
            <person name="Theil S."/>
            <person name="Citti C."/>
            <person name="Thiaucourt F."/>
            <person name="Blanchard A."/>
        </authorList>
    </citation>
    <scope>NUCLEOTIDE SEQUENCE [LARGE SCALE GENOMIC DNA]</scope>
    <source>
        <strain evidence="3 4">14232</strain>
    </source>
</reference>
<evidence type="ECO:0008006" key="5">
    <source>
        <dbReference type="Google" id="ProtNLM"/>
    </source>
</evidence>
<dbReference type="EMBL" id="JFDO01000004">
    <property type="protein sequence ID" value="KEZ20697.1"/>
    <property type="molecule type" value="Genomic_DNA"/>
</dbReference>